<accession>A0ABR2KZM7</accession>
<comment type="caution">
    <text evidence="2">The sequence shown here is derived from an EMBL/GenBank/DDBJ whole genome shotgun (WGS) entry which is preliminary data.</text>
</comment>
<sequence length="216" mass="25706">MIRKLEELKQKVTDKGNKLKLLHVVWLCLKYVSNHPDEKTQVGIFWFDDSSFMLNSSIFGTFVNRKPNTMNRLFRTHGFSYKKSTSSMRDRVYELYPNESLPEPKNWILRWCDGFTKSTTEDEAKKWKKIEIKEIKEIKEVPQKSISIIQSCNEEPIDFNISNNLDFMEMYNPENIAPFNIVDFDNLTKNDYDDFNLLIKKENTPQQIDEDIFSFF</sequence>
<organism evidence="2 3">
    <name type="scientific">Tritrichomonas musculus</name>
    <dbReference type="NCBI Taxonomy" id="1915356"/>
    <lineage>
        <taxon>Eukaryota</taxon>
        <taxon>Metamonada</taxon>
        <taxon>Parabasalia</taxon>
        <taxon>Tritrichomonadida</taxon>
        <taxon>Tritrichomonadidae</taxon>
        <taxon>Tritrichomonas</taxon>
    </lineage>
</organism>
<dbReference type="InterPro" id="IPR036388">
    <property type="entry name" value="WH-like_DNA-bd_sf"/>
</dbReference>
<dbReference type="Proteomes" id="UP001470230">
    <property type="component" value="Unassembled WGS sequence"/>
</dbReference>
<gene>
    <name evidence="2" type="ORF">M9Y10_014180</name>
</gene>
<protein>
    <recommendedName>
        <fullName evidence="1">Initiator binding domain-containing protein</fullName>
    </recommendedName>
</protein>
<dbReference type="Gene3D" id="1.10.10.10">
    <property type="entry name" value="Winged helix-like DNA-binding domain superfamily/Winged helix DNA-binding domain"/>
    <property type="match status" value="1"/>
</dbReference>
<evidence type="ECO:0000313" key="2">
    <source>
        <dbReference type="EMBL" id="KAK8896283.1"/>
    </source>
</evidence>
<proteinExistence type="predicted"/>
<dbReference type="EMBL" id="JAPFFF010000002">
    <property type="protein sequence ID" value="KAK8896283.1"/>
    <property type="molecule type" value="Genomic_DNA"/>
</dbReference>
<dbReference type="InterPro" id="IPR018845">
    <property type="entry name" value="Initiator-bd"/>
</dbReference>
<evidence type="ECO:0000259" key="1">
    <source>
        <dbReference type="Pfam" id="PF10416"/>
    </source>
</evidence>
<reference evidence="2 3" key="1">
    <citation type="submission" date="2024-04" db="EMBL/GenBank/DDBJ databases">
        <title>Tritrichomonas musculus Genome.</title>
        <authorList>
            <person name="Alves-Ferreira E."/>
            <person name="Grigg M."/>
            <person name="Lorenzi H."/>
            <person name="Galac M."/>
        </authorList>
    </citation>
    <scope>NUCLEOTIDE SEQUENCE [LARGE SCALE GENOMIC DNA]</scope>
    <source>
        <strain evidence="2 3">EAF2021</strain>
    </source>
</reference>
<evidence type="ECO:0000313" key="3">
    <source>
        <dbReference type="Proteomes" id="UP001470230"/>
    </source>
</evidence>
<dbReference type="Pfam" id="PF10416">
    <property type="entry name" value="IBD"/>
    <property type="match status" value="1"/>
</dbReference>
<keyword evidence="3" id="KW-1185">Reference proteome</keyword>
<name>A0ABR2KZM7_9EUKA</name>
<feature type="domain" description="Initiator binding" evidence="1">
    <location>
        <begin position="8"/>
        <end position="111"/>
    </location>
</feature>